<feature type="transmembrane region" description="Helical" evidence="1">
    <location>
        <begin position="226"/>
        <end position="246"/>
    </location>
</feature>
<dbReference type="EMBL" id="JBHULC010000004">
    <property type="protein sequence ID" value="MFD2519928.1"/>
    <property type="molecule type" value="Genomic_DNA"/>
</dbReference>
<evidence type="ECO:0000256" key="1">
    <source>
        <dbReference type="SAM" id="Phobius"/>
    </source>
</evidence>
<feature type="transmembrane region" description="Helical" evidence="1">
    <location>
        <begin position="187"/>
        <end position="206"/>
    </location>
</feature>
<proteinExistence type="predicted"/>
<keyword evidence="1" id="KW-0812">Transmembrane</keyword>
<feature type="transmembrane region" description="Helical" evidence="1">
    <location>
        <begin position="98"/>
        <end position="118"/>
    </location>
</feature>
<evidence type="ECO:0000313" key="4">
    <source>
        <dbReference type="Proteomes" id="UP001597510"/>
    </source>
</evidence>
<dbReference type="GO" id="GO:0016746">
    <property type="term" value="F:acyltransferase activity"/>
    <property type="evidence" value="ECO:0007669"/>
    <property type="project" value="UniProtKB-KW"/>
</dbReference>
<feature type="transmembrane region" description="Helical" evidence="1">
    <location>
        <begin position="12"/>
        <end position="34"/>
    </location>
</feature>
<gene>
    <name evidence="3" type="ORF">ACFSR2_03470</name>
</gene>
<protein>
    <submittedName>
        <fullName evidence="3">Acyltransferase family protein</fullName>
    </submittedName>
</protein>
<comment type="caution">
    <text evidence="3">The sequence shown here is derived from an EMBL/GenBank/DDBJ whole genome shotgun (WGS) entry which is preliminary data.</text>
</comment>
<feature type="transmembrane region" description="Helical" evidence="1">
    <location>
        <begin position="296"/>
        <end position="317"/>
    </location>
</feature>
<feature type="transmembrane region" description="Helical" evidence="1">
    <location>
        <begin position="258"/>
        <end position="276"/>
    </location>
</feature>
<dbReference type="RefSeq" id="WP_340235335.1">
    <property type="nucleotide sequence ID" value="NZ_JBBEWC010000004.1"/>
</dbReference>
<keyword evidence="4" id="KW-1185">Reference proteome</keyword>
<evidence type="ECO:0000259" key="2">
    <source>
        <dbReference type="Pfam" id="PF01757"/>
    </source>
</evidence>
<keyword evidence="1" id="KW-1133">Transmembrane helix</keyword>
<organism evidence="3 4">
    <name type="scientific">Emticicia soli</name>
    <dbReference type="NCBI Taxonomy" id="2027878"/>
    <lineage>
        <taxon>Bacteria</taxon>
        <taxon>Pseudomonadati</taxon>
        <taxon>Bacteroidota</taxon>
        <taxon>Cytophagia</taxon>
        <taxon>Cytophagales</taxon>
        <taxon>Leadbetterellaceae</taxon>
        <taxon>Emticicia</taxon>
    </lineage>
</organism>
<dbReference type="InterPro" id="IPR002656">
    <property type="entry name" value="Acyl_transf_3_dom"/>
</dbReference>
<keyword evidence="3" id="KW-0012">Acyltransferase</keyword>
<dbReference type="Pfam" id="PF01757">
    <property type="entry name" value="Acyl_transf_3"/>
    <property type="match status" value="1"/>
</dbReference>
<dbReference type="Proteomes" id="UP001597510">
    <property type="component" value="Unassembled WGS sequence"/>
</dbReference>
<feature type="transmembrane region" description="Helical" evidence="1">
    <location>
        <begin position="366"/>
        <end position="384"/>
    </location>
</feature>
<feature type="domain" description="Acyltransferase 3" evidence="2">
    <location>
        <begin position="8"/>
        <end position="380"/>
    </location>
</feature>
<feature type="transmembrane region" description="Helical" evidence="1">
    <location>
        <begin position="329"/>
        <end position="354"/>
    </location>
</feature>
<keyword evidence="3" id="KW-0808">Transferase</keyword>
<accession>A0ABW5J343</accession>
<reference evidence="4" key="1">
    <citation type="journal article" date="2019" name="Int. J. Syst. Evol. Microbiol.">
        <title>The Global Catalogue of Microorganisms (GCM) 10K type strain sequencing project: providing services to taxonomists for standard genome sequencing and annotation.</title>
        <authorList>
            <consortium name="The Broad Institute Genomics Platform"/>
            <consortium name="The Broad Institute Genome Sequencing Center for Infectious Disease"/>
            <person name="Wu L."/>
            <person name="Ma J."/>
        </authorList>
    </citation>
    <scope>NUCLEOTIDE SEQUENCE [LARGE SCALE GENOMIC DNA]</scope>
    <source>
        <strain evidence="4">KCTC 52344</strain>
    </source>
</reference>
<dbReference type="PANTHER" id="PTHR36927">
    <property type="entry name" value="BLR4337 PROTEIN"/>
    <property type="match status" value="1"/>
</dbReference>
<feature type="transmembrane region" description="Helical" evidence="1">
    <location>
        <begin position="149"/>
        <end position="167"/>
    </location>
</feature>
<name>A0ABW5J343_9BACT</name>
<feature type="transmembrane region" description="Helical" evidence="1">
    <location>
        <begin position="67"/>
        <end position="86"/>
    </location>
</feature>
<evidence type="ECO:0000313" key="3">
    <source>
        <dbReference type="EMBL" id="MFD2519928.1"/>
    </source>
</evidence>
<dbReference type="PANTHER" id="PTHR36927:SF4">
    <property type="entry name" value="BLR5718 PROTEIN"/>
    <property type="match status" value="1"/>
</dbReference>
<dbReference type="InterPro" id="IPR050623">
    <property type="entry name" value="Glucan_succinyl_AcylTrfase"/>
</dbReference>
<sequence>MEKPLNRNLWVDYLRSALTVLVVAHHASLAYTTFAKFDKEAYIRSTHAIVDNKRWVGLDIFENFNDVFFMALMFLIGGLFLSKSIDKKGVFVFIKDRFYRLFLPFIILGTLFMLIAYFPSYYVAKGNTDITAYIQDFFVVEKWPVGPPWFIWVLFVFNLLFALLNPFIKNISQKANNFIDSLQHKPILFFILLWFITWVLYVPLASAVGPGTWTGIGPFDFQLSRVALYFGYFIIGILIGTTDFNQQLLSPTSGIVKNWWLWVLLALSVYTLLSLVEQKEILANMVKTNQLGLLSGWLIYFSIYTASCTLSSIAFITAFRKLVRESSEWWNSLVANAYLIYLIHYVFLTWIQFLLQPYDISAFEKFLLAFISSLSLSWATSILLRRNKIIKQYL</sequence>
<keyword evidence="1" id="KW-0472">Membrane</keyword>